<dbReference type="Proteomes" id="UP000244911">
    <property type="component" value="Unassembled WGS sequence"/>
</dbReference>
<feature type="signal peptide" evidence="1">
    <location>
        <begin position="1"/>
        <end position="16"/>
    </location>
</feature>
<reference evidence="2 3" key="1">
    <citation type="submission" date="2018-03" db="EMBL/GenBank/DDBJ databases">
        <authorList>
            <person name="Keele B.F."/>
        </authorList>
    </citation>
    <scope>NUCLEOTIDE SEQUENCE [LARGE SCALE GENOMIC DNA]</scope>
    <source>
        <strain evidence="2 3">CECT 8811</strain>
    </source>
</reference>
<proteinExistence type="predicted"/>
<dbReference type="EMBL" id="OMOI01000002">
    <property type="protein sequence ID" value="SPF79152.1"/>
    <property type="molecule type" value="Genomic_DNA"/>
</dbReference>
<evidence type="ECO:0008006" key="4">
    <source>
        <dbReference type="Google" id="ProtNLM"/>
    </source>
</evidence>
<keyword evidence="3" id="KW-1185">Reference proteome</keyword>
<protein>
    <recommendedName>
        <fullName evidence="4">VCBS repeat-containing protein</fullName>
    </recommendedName>
</protein>
<feature type="chain" id="PRO_5015344992" description="VCBS repeat-containing protein" evidence="1">
    <location>
        <begin position="17"/>
        <end position="180"/>
    </location>
</feature>
<dbReference type="AlphaFoldDB" id="A0A2R8ASX5"/>
<evidence type="ECO:0000313" key="2">
    <source>
        <dbReference type="EMBL" id="SPF79152.1"/>
    </source>
</evidence>
<gene>
    <name evidence="2" type="ORF">ALP8811_03089</name>
</gene>
<sequence length="180" mass="19952">MRWILPLLVVAPPAFAEGFSTQVTGDFNADGIADHVALIDFGDHGQADLLLKLGDGLQTIWLQNLIWVGGIGQQPSLTITPRGSLQMMSHNSSIGRNRWEQIHTLAWREGAMRVVGYTYRWYDTLNLDDIGSCDLNLLTGKGEISVGQDDTTRSISVTSPAFAVQDWLYEMPPECEVLFD</sequence>
<organism evidence="2 3">
    <name type="scientific">Aliiroseovarius pelagivivens</name>
    <dbReference type="NCBI Taxonomy" id="1639690"/>
    <lineage>
        <taxon>Bacteria</taxon>
        <taxon>Pseudomonadati</taxon>
        <taxon>Pseudomonadota</taxon>
        <taxon>Alphaproteobacteria</taxon>
        <taxon>Rhodobacterales</taxon>
        <taxon>Paracoccaceae</taxon>
        <taxon>Aliiroseovarius</taxon>
    </lineage>
</organism>
<evidence type="ECO:0000256" key="1">
    <source>
        <dbReference type="SAM" id="SignalP"/>
    </source>
</evidence>
<name>A0A2R8ASX5_9RHOB</name>
<dbReference type="RefSeq" id="WP_146184035.1">
    <property type="nucleotide sequence ID" value="NZ_OMOI01000002.1"/>
</dbReference>
<dbReference type="OrthoDB" id="9804182at2"/>
<keyword evidence="1" id="KW-0732">Signal</keyword>
<accession>A0A2R8ASX5</accession>
<evidence type="ECO:0000313" key="3">
    <source>
        <dbReference type="Proteomes" id="UP000244911"/>
    </source>
</evidence>